<evidence type="ECO:0008006" key="4">
    <source>
        <dbReference type="Google" id="ProtNLM"/>
    </source>
</evidence>
<dbReference type="AlphaFoldDB" id="A0A9X0WLB2"/>
<comment type="caution">
    <text evidence="2">The sequence shown here is derived from an EMBL/GenBank/DDBJ whole genome shotgun (WGS) entry which is preliminary data.</text>
</comment>
<dbReference type="Proteomes" id="UP001138802">
    <property type="component" value="Unassembled WGS sequence"/>
</dbReference>
<organism evidence="2 3">
    <name type="scientific">Thiocapsa imhoffii</name>
    <dbReference type="NCBI Taxonomy" id="382777"/>
    <lineage>
        <taxon>Bacteria</taxon>
        <taxon>Pseudomonadati</taxon>
        <taxon>Pseudomonadota</taxon>
        <taxon>Gammaproteobacteria</taxon>
        <taxon>Chromatiales</taxon>
        <taxon>Chromatiaceae</taxon>
        <taxon>Thiocapsa</taxon>
    </lineage>
</organism>
<keyword evidence="1" id="KW-1133">Transmembrane helix</keyword>
<keyword evidence="1" id="KW-0472">Membrane</keyword>
<sequence length="174" mass="18002">MSEYHHYVAGFFAHRDDAERVFSRLAEQGLPRERMQIFASDALPPPSAVQERSDAVLKDVVVDGAIGTAVGTGLGALAGMALVATNVTLFIASPLLAPLMLLGWGASVGGVVGAVAGASGDAGNEERRFADLIRDAIASDQIVLVAQTESEQETAIAQTVIQAAVGVDQEISTA</sequence>
<evidence type="ECO:0000313" key="2">
    <source>
        <dbReference type="EMBL" id="MBK1646177.1"/>
    </source>
</evidence>
<dbReference type="RefSeq" id="WP_200388991.1">
    <property type="nucleotide sequence ID" value="NZ_NRSD01000021.1"/>
</dbReference>
<keyword evidence="3" id="KW-1185">Reference proteome</keyword>
<accession>A0A9X0WLB2</accession>
<protein>
    <recommendedName>
        <fullName evidence="4">DUF1269 domain-containing protein</fullName>
    </recommendedName>
</protein>
<feature type="transmembrane region" description="Helical" evidence="1">
    <location>
        <begin position="60"/>
        <end position="83"/>
    </location>
</feature>
<evidence type="ECO:0000256" key="1">
    <source>
        <dbReference type="SAM" id="Phobius"/>
    </source>
</evidence>
<evidence type="ECO:0000313" key="3">
    <source>
        <dbReference type="Proteomes" id="UP001138802"/>
    </source>
</evidence>
<dbReference type="EMBL" id="NRSD01000021">
    <property type="protein sequence ID" value="MBK1646177.1"/>
    <property type="molecule type" value="Genomic_DNA"/>
</dbReference>
<gene>
    <name evidence="2" type="ORF">CKO25_16295</name>
</gene>
<keyword evidence="1" id="KW-0812">Transmembrane</keyword>
<proteinExistence type="predicted"/>
<reference evidence="2 3" key="1">
    <citation type="journal article" date="2020" name="Microorganisms">
        <title>Osmotic Adaptation and Compatible Solute Biosynthesis of Phototrophic Bacteria as Revealed from Genome Analyses.</title>
        <authorList>
            <person name="Imhoff J.F."/>
            <person name="Rahn T."/>
            <person name="Kunzel S."/>
            <person name="Keller A."/>
            <person name="Neulinger S.C."/>
        </authorList>
    </citation>
    <scope>NUCLEOTIDE SEQUENCE [LARGE SCALE GENOMIC DNA]</scope>
    <source>
        <strain evidence="2 3">DSM 21303</strain>
    </source>
</reference>
<name>A0A9X0WLB2_9GAMM</name>
<feature type="transmembrane region" description="Helical" evidence="1">
    <location>
        <begin position="95"/>
        <end position="118"/>
    </location>
</feature>